<protein>
    <recommendedName>
        <fullName evidence="3">DUF4384 domain-containing protein</fullName>
    </recommendedName>
</protein>
<evidence type="ECO:0008006" key="3">
    <source>
        <dbReference type="Google" id="ProtNLM"/>
    </source>
</evidence>
<sequence length="472" mass="52216">MTTRRIFAFVLLSLFIFCPGMGFARTFTGEGVGSTSEEARKEALADLSQALYVEVASEFSSVVTQSNTETDFEKTKQINVSSRLPLFGAEFTDMPSNGGFKALASLSETNRPMYEKERVALRGEVEALLPKVDAAKGNAAKVGLLEEILTKLDRADRVGVVTRLLGGEAATAPVITEAEVKSRISKLEKKADSLDYGLKLMARGIGKKRVFIFPPRTGNSQEVTQFAGAVKSHLSMYLDTTDTLDDADYYMTGEYARLDNAIELTYRLMDRDQTTLQTAMAWFLPSAYAQYEVNPATTDFHRLIASGLVVSSDFKASIRTSDGQSDLLYRKGDLIRLLVKVNRPGYFYLMSHSLKEQPYSYLVHLNDAPGNRKFISYIGPDEAGKWVELGEFEAVPPFGVETLQIFASTQDLVNRVPKAFLDPETQLYKVGTPDKGVVAPEKALVATRGLMLKKKNKTSYSEASLTFTTMKE</sequence>
<proteinExistence type="predicted"/>
<dbReference type="Proteomes" id="UP001320148">
    <property type="component" value="Chromosome"/>
</dbReference>
<evidence type="ECO:0000313" key="2">
    <source>
        <dbReference type="Proteomes" id="UP001320148"/>
    </source>
</evidence>
<dbReference type="Gene3D" id="3.10.28.20">
    <property type="entry name" value="Acetamidase/Formamidase-like domains"/>
    <property type="match status" value="1"/>
</dbReference>
<name>A0ABN6F087_9BACT</name>
<dbReference type="RefSeq" id="WP_236891044.1">
    <property type="nucleotide sequence ID" value="NZ_AP024488.1"/>
</dbReference>
<keyword evidence="2" id="KW-1185">Reference proteome</keyword>
<organism evidence="1 2">
    <name type="scientific">Desulfoluna limicola</name>
    <dbReference type="NCBI Taxonomy" id="2810562"/>
    <lineage>
        <taxon>Bacteria</taxon>
        <taxon>Pseudomonadati</taxon>
        <taxon>Thermodesulfobacteriota</taxon>
        <taxon>Desulfobacteria</taxon>
        <taxon>Desulfobacterales</taxon>
        <taxon>Desulfolunaceae</taxon>
        <taxon>Desulfoluna</taxon>
    </lineage>
</organism>
<evidence type="ECO:0000313" key="1">
    <source>
        <dbReference type="EMBL" id="BCS94747.1"/>
    </source>
</evidence>
<dbReference type="EMBL" id="AP024488">
    <property type="protein sequence ID" value="BCS94747.1"/>
    <property type="molecule type" value="Genomic_DNA"/>
</dbReference>
<accession>A0ABN6F087</accession>
<reference evidence="1 2" key="1">
    <citation type="submission" date="2021-02" db="EMBL/GenBank/DDBJ databases">
        <title>Complete genome of Desulfoluna sp. strain ASN36.</title>
        <authorList>
            <person name="Takahashi A."/>
            <person name="Kojima H."/>
            <person name="Fukui M."/>
        </authorList>
    </citation>
    <scope>NUCLEOTIDE SEQUENCE [LARGE SCALE GENOMIC DNA]</scope>
    <source>
        <strain evidence="1 2">ASN36</strain>
    </source>
</reference>
<gene>
    <name evidence="1" type="ORF">DSLASN_03790</name>
</gene>